<accession>Q2LW26</accession>
<reference evidence="1 2" key="1">
    <citation type="journal article" date="2007" name="Proc. Natl. Acad. Sci. U.S.A.">
        <title>The genome of Syntrophus aciditrophicus: life at the thermodynamic limit of microbial growth.</title>
        <authorList>
            <person name="McInerney M.J."/>
            <person name="Rohlin L."/>
            <person name="Mouttaki H."/>
            <person name="Kim U."/>
            <person name="Krupp R.S."/>
            <person name="Rios-Hernandez L."/>
            <person name="Sieber J."/>
            <person name="Struchtemeyer C.G."/>
            <person name="Bhattacharyya A."/>
            <person name="Campbell J.W."/>
            <person name="Gunsalus R.P."/>
        </authorList>
    </citation>
    <scope>NUCLEOTIDE SEQUENCE [LARGE SCALE GENOMIC DNA]</scope>
    <source>
        <strain evidence="1 2">SB</strain>
    </source>
</reference>
<sequence length="89" mass="10947">MNKTKRKREMILNLTEQQRDYIKITYNYNRYEVNFGEKDPIHREYYSALDLINEFAENEIEKADFDDEAHHMYIVELESFAENMEHFNC</sequence>
<dbReference type="EMBL" id="CP000252">
    <property type="protein sequence ID" value="ABC78282.1"/>
    <property type="molecule type" value="Genomic_DNA"/>
</dbReference>
<proteinExistence type="predicted"/>
<dbReference type="InParanoid" id="Q2LW26"/>
<name>Q2LW26_SYNAS</name>
<dbReference type="HOGENOM" id="CLU_189263_0_0_7"/>
<dbReference type="Proteomes" id="UP000001933">
    <property type="component" value="Chromosome"/>
</dbReference>
<gene>
    <name evidence="1" type="ORF">SYN_02489</name>
</gene>
<keyword evidence="2" id="KW-1185">Reference proteome</keyword>
<organism evidence="1 2">
    <name type="scientific">Syntrophus aciditrophicus (strain SB)</name>
    <dbReference type="NCBI Taxonomy" id="56780"/>
    <lineage>
        <taxon>Bacteria</taxon>
        <taxon>Pseudomonadati</taxon>
        <taxon>Thermodesulfobacteriota</taxon>
        <taxon>Syntrophia</taxon>
        <taxon>Syntrophales</taxon>
        <taxon>Syntrophaceae</taxon>
        <taxon>Syntrophus</taxon>
    </lineage>
</organism>
<evidence type="ECO:0000313" key="1">
    <source>
        <dbReference type="EMBL" id="ABC78282.1"/>
    </source>
</evidence>
<dbReference type="AlphaFoldDB" id="Q2LW26"/>
<evidence type="ECO:0000313" key="2">
    <source>
        <dbReference type="Proteomes" id="UP000001933"/>
    </source>
</evidence>
<protein>
    <submittedName>
        <fullName evidence="1">Hypothetical cytosolic protein</fullName>
    </submittedName>
</protein>
<dbReference type="STRING" id="56780.SYN_02489"/>
<dbReference type="KEGG" id="sat:SYN_02489"/>